<keyword evidence="2" id="KW-1185">Reference proteome</keyword>
<organism evidence="1 2">
    <name type="scientific">Paenibacillus melissococcoides</name>
    <dbReference type="NCBI Taxonomy" id="2912268"/>
    <lineage>
        <taxon>Bacteria</taxon>
        <taxon>Bacillati</taxon>
        <taxon>Bacillota</taxon>
        <taxon>Bacilli</taxon>
        <taxon>Bacillales</taxon>
        <taxon>Paenibacillaceae</taxon>
        <taxon>Paenibacillus</taxon>
    </lineage>
</organism>
<gene>
    <name evidence="1" type="ORF">WJ0W_007107</name>
</gene>
<dbReference type="Proteomes" id="UP001154322">
    <property type="component" value="Unassembled WGS sequence"/>
</dbReference>
<accession>A0ABN8UF97</accession>
<dbReference type="RefSeq" id="WP_261948984.1">
    <property type="nucleotide sequence ID" value="NZ_CALYLO010000021.1"/>
</dbReference>
<proteinExistence type="predicted"/>
<protein>
    <submittedName>
        <fullName evidence="1">Uncharacterized protein</fullName>
    </submittedName>
</protein>
<name>A0ABN8UF97_9BACL</name>
<evidence type="ECO:0000313" key="2">
    <source>
        <dbReference type="Proteomes" id="UP001154322"/>
    </source>
</evidence>
<dbReference type="EMBL" id="CALYLO010000021">
    <property type="protein sequence ID" value="CAH8249921.1"/>
    <property type="molecule type" value="Genomic_DNA"/>
</dbReference>
<sequence>MSEIYITLEVAAGLEGVSYESVKKKVQRNRRLSRQRKSCASGGKERVLSNVHAEQEGQTGISMLGIEGADVIIKEHVNEKEIPWYIVLILLNTSRSTVSHITKRSSWQRSSASFLNYGDRDRTEFAVSIAEANGMSQRTLYRYAQSYLEASAWALKMSKTGRENYDFFKVGTLP</sequence>
<comment type="caution">
    <text evidence="1">The sequence shown here is derived from an EMBL/GenBank/DDBJ whole genome shotgun (WGS) entry which is preliminary data.</text>
</comment>
<reference evidence="1" key="1">
    <citation type="submission" date="2022-06" db="EMBL/GenBank/DDBJ databases">
        <authorList>
            <person name="Dietemann V."/>
            <person name="Ory F."/>
            <person name="Dainat B."/>
            <person name="Oberhansli S."/>
        </authorList>
    </citation>
    <scope>NUCLEOTIDE SEQUENCE</scope>
    <source>
        <strain evidence="1">Ena-SAMPLE-TAB-26-04-2022-14:26:32:270-5432</strain>
    </source>
</reference>
<evidence type="ECO:0000313" key="1">
    <source>
        <dbReference type="EMBL" id="CAH8249921.1"/>
    </source>
</evidence>